<proteinExistence type="predicted"/>
<reference evidence="1" key="2">
    <citation type="submission" date="2025-09" db="UniProtKB">
        <authorList>
            <consortium name="EnsemblPlants"/>
        </authorList>
    </citation>
    <scope>IDENTIFICATION</scope>
</reference>
<protein>
    <submittedName>
        <fullName evidence="1">Uncharacterized protein</fullName>
    </submittedName>
</protein>
<accession>A0ACD5XSK5</accession>
<keyword evidence="2" id="KW-1185">Reference proteome</keyword>
<sequence length="291" mass="33617">MDSFSVWYSPLPMAQYWGSANAGLGFFHLEVERPEAAKWLNFDNVGVVTIMEGEVTDKELENNFNEMWKINWYWQIRRLASNKFLVRLPPSIKIEDLVEYPSINLKKKGVCVSFAKWNGEEEPFADLSEVWINVEGLQTKWCTWKTIFQVASSLGVLINIDWHTIFRNFYRTVRIKVCMRDVDKIPKDRVYEIEQQLYLVFFDVDNAHVDMEEGDDGSGGNGPEGPNDKDLCDDFREKLEKDASSKDMDMGKDSSTPAAPKNGSTRGVKDSKCWKCRHNYPEQKSGKKRDV</sequence>
<reference evidence="1" key="1">
    <citation type="submission" date="2021-05" db="EMBL/GenBank/DDBJ databases">
        <authorList>
            <person name="Scholz U."/>
            <person name="Mascher M."/>
            <person name="Fiebig A."/>
        </authorList>
    </citation>
    <scope>NUCLEOTIDE SEQUENCE [LARGE SCALE GENOMIC DNA]</scope>
</reference>
<dbReference type="Proteomes" id="UP001732700">
    <property type="component" value="Chromosome 5A"/>
</dbReference>
<organism evidence="1 2">
    <name type="scientific">Avena sativa</name>
    <name type="common">Oat</name>
    <dbReference type="NCBI Taxonomy" id="4498"/>
    <lineage>
        <taxon>Eukaryota</taxon>
        <taxon>Viridiplantae</taxon>
        <taxon>Streptophyta</taxon>
        <taxon>Embryophyta</taxon>
        <taxon>Tracheophyta</taxon>
        <taxon>Spermatophyta</taxon>
        <taxon>Magnoliopsida</taxon>
        <taxon>Liliopsida</taxon>
        <taxon>Poales</taxon>
        <taxon>Poaceae</taxon>
        <taxon>BOP clade</taxon>
        <taxon>Pooideae</taxon>
        <taxon>Poodae</taxon>
        <taxon>Poeae</taxon>
        <taxon>Poeae Chloroplast Group 1 (Aveneae type)</taxon>
        <taxon>Aveninae</taxon>
        <taxon>Avena</taxon>
    </lineage>
</organism>
<dbReference type="EnsemblPlants" id="AVESA.00010b.r2.5AG0847990.1">
    <property type="protein sequence ID" value="AVESA.00010b.r2.5AG0847990.1.CDS.1"/>
    <property type="gene ID" value="AVESA.00010b.r2.5AG0847990"/>
</dbReference>
<evidence type="ECO:0000313" key="1">
    <source>
        <dbReference type="EnsemblPlants" id="AVESA.00010b.r2.5AG0847990.1.CDS.1"/>
    </source>
</evidence>
<evidence type="ECO:0000313" key="2">
    <source>
        <dbReference type="Proteomes" id="UP001732700"/>
    </source>
</evidence>
<name>A0ACD5XSK5_AVESA</name>